<evidence type="ECO:0000256" key="1">
    <source>
        <dbReference type="SAM" id="MobiDB-lite"/>
    </source>
</evidence>
<gene>
    <name evidence="3" type="ORF">BJ969_004334</name>
</gene>
<proteinExistence type="predicted"/>
<dbReference type="EMBL" id="JACHIV010000001">
    <property type="protein sequence ID" value="MBB5071246.1"/>
    <property type="molecule type" value="Genomic_DNA"/>
</dbReference>
<comment type="caution">
    <text evidence="3">The sequence shown here is derived from an EMBL/GenBank/DDBJ whole genome shotgun (WGS) entry which is preliminary data.</text>
</comment>
<keyword evidence="4" id="KW-1185">Reference proteome</keyword>
<name>A0A840NFP4_9PSEU</name>
<protein>
    <submittedName>
        <fullName evidence="3">Uncharacterized protein</fullName>
    </submittedName>
</protein>
<dbReference type="Proteomes" id="UP000580474">
    <property type="component" value="Unassembled WGS sequence"/>
</dbReference>
<feature type="region of interest" description="Disordered" evidence="1">
    <location>
        <begin position="32"/>
        <end position="114"/>
    </location>
</feature>
<reference evidence="3 4" key="1">
    <citation type="submission" date="2020-08" db="EMBL/GenBank/DDBJ databases">
        <title>Sequencing the genomes of 1000 actinobacteria strains.</title>
        <authorList>
            <person name="Klenk H.-P."/>
        </authorList>
    </citation>
    <scope>NUCLEOTIDE SEQUENCE [LARGE SCALE GENOMIC DNA]</scope>
    <source>
        <strain evidence="3 4">DSM 45582</strain>
    </source>
</reference>
<evidence type="ECO:0000256" key="2">
    <source>
        <dbReference type="SAM" id="SignalP"/>
    </source>
</evidence>
<sequence>MKRFTTAAVFATAALLAAPASALAAPAPAVQIQGDVPPDQTAPGGDAPPDQTVPGSGVPADQTASRVGVLGDDKGDDKGDGCDPSTSKPPCDDGGNKPTAVAALQGDESIPAAR</sequence>
<evidence type="ECO:0000313" key="4">
    <source>
        <dbReference type="Proteomes" id="UP000580474"/>
    </source>
</evidence>
<feature type="signal peptide" evidence="2">
    <location>
        <begin position="1"/>
        <end position="24"/>
    </location>
</feature>
<feature type="compositionally biased region" description="Basic and acidic residues" evidence="1">
    <location>
        <begin position="71"/>
        <end position="81"/>
    </location>
</feature>
<keyword evidence="2" id="KW-0732">Signal</keyword>
<organism evidence="3 4">
    <name type="scientific">Saccharopolyspora gloriosae</name>
    <dbReference type="NCBI Taxonomy" id="455344"/>
    <lineage>
        <taxon>Bacteria</taxon>
        <taxon>Bacillati</taxon>
        <taxon>Actinomycetota</taxon>
        <taxon>Actinomycetes</taxon>
        <taxon>Pseudonocardiales</taxon>
        <taxon>Pseudonocardiaceae</taxon>
        <taxon>Saccharopolyspora</taxon>
    </lineage>
</organism>
<dbReference type="RefSeq" id="WP_184481437.1">
    <property type="nucleotide sequence ID" value="NZ_JACHIV010000001.1"/>
</dbReference>
<feature type="chain" id="PRO_5032760749" evidence="2">
    <location>
        <begin position="25"/>
        <end position="114"/>
    </location>
</feature>
<evidence type="ECO:0000313" key="3">
    <source>
        <dbReference type="EMBL" id="MBB5071246.1"/>
    </source>
</evidence>
<dbReference type="AlphaFoldDB" id="A0A840NFP4"/>
<accession>A0A840NFP4</accession>